<dbReference type="InterPro" id="IPR040079">
    <property type="entry name" value="Glutathione_S-Trfase"/>
</dbReference>
<dbReference type="GO" id="GO:0004364">
    <property type="term" value="F:glutathione transferase activity"/>
    <property type="evidence" value="ECO:0007669"/>
    <property type="project" value="UniProtKB-EC"/>
</dbReference>
<name>A0A059FH78_9PROT</name>
<dbReference type="SUPFAM" id="SSF52833">
    <property type="entry name" value="Thioredoxin-like"/>
    <property type="match status" value="1"/>
</dbReference>
<evidence type="ECO:0000259" key="5">
    <source>
        <dbReference type="PROSITE" id="PS50404"/>
    </source>
</evidence>
<dbReference type="OrthoDB" id="9810080at2"/>
<evidence type="ECO:0000256" key="4">
    <source>
        <dbReference type="RuleBase" id="RU003494"/>
    </source>
</evidence>
<dbReference type="InterPro" id="IPR036282">
    <property type="entry name" value="Glutathione-S-Trfase_C_sf"/>
</dbReference>
<dbReference type="CDD" id="cd03046">
    <property type="entry name" value="GST_N_GTT1_like"/>
    <property type="match status" value="1"/>
</dbReference>
<dbReference type="Gene3D" id="3.40.30.10">
    <property type="entry name" value="Glutaredoxin"/>
    <property type="match status" value="1"/>
</dbReference>
<dbReference type="PANTHER" id="PTHR44051">
    <property type="entry name" value="GLUTATHIONE S-TRANSFERASE-RELATED"/>
    <property type="match status" value="1"/>
</dbReference>
<keyword evidence="2 6" id="KW-0808">Transferase</keyword>
<dbReference type="PANTHER" id="PTHR44051:SF9">
    <property type="entry name" value="GLUTATHIONE S-TRANSFERASE 1"/>
    <property type="match status" value="1"/>
</dbReference>
<gene>
    <name evidence="6" type="ORF">HHI_13830</name>
</gene>
<evidence type="ECO:0000256" key="2">
    <source>
        <dbReference type="ARBA" id="ARBA00022679"/>
    </source>
</evidence>
<sequence length="204" mass="22223">MAVKLHHLNASRSQRIVWLLLELGVPHEIVHHKRSETTRLAPPDLKKIHPLGKSPLLEDGNVVIAETGAIAEYLLAKFDTAHKLHPKPDSPDFPRYLEWIHSSEGAVFLPGLLTLYTGMAGITDGPVAQMIAGEREKVAAHIEAHLSKHAYFAGDTFTAADCLMGFQIVLTDAQGGLGNRPATKAWLDRVTARSAYQAMLAVGV</sequence>
<dbReference type="Pfam" id="PF00043">
    <property type="entry name" value="GST_C"/>
    <property type="match status" value="1"/>
</dbReference>
<dbReference type="SFLD" id="SFLDG01150">
    <property type="entry name" value="Main.1:_Beta-like"/>
    <property type="match status" value="1"/>
</dbReference>
<comment type="catalytic activity">
    <reaction evidence="3">
        <text>RX + glutathione = an S-substituted glutathione + a halide anion + H(+)</text>
        <dbReference type="Rhea" id="RHEA:16437"/>
        <dbReference type="ChEBI" id="CHEBI:15378"/>
        <dbReference type="ChEBI" id="CHEBI:16042"/>
        <dbReference type="ChEBI" id="CHEBI:17792"/>
        <dbReference type="ChEBI" id="CHEBI:57925"/>
        <dbReference type="ChEBI" id="CHEBI:90779"/>
        <dbReference type="EC" id="2.5.1.18"/>
    </reaction>
</comment>
<dbReference type="InterPro" id="IPR004046">
    <property type="entry name" value="GST_C"/>
</dbReference>
<dbReference type="GO" id="GO:0005737">
    <property type="term" value="C:cytoplasm"/>
    <property type="evidence" value="ECO:0007669"/>
    <property type="project" value="UniProtKB-ARBA"/>
</dbReference>
<keyword evidence="7" id="KW-1185">Reference proteome</keyword>
<dbReference type="SFLD" id="SFLDG00358">
    <property type="entry name" value="Main_(cytGST)"/>
    <property type="match status" value="1"/>
</dbReference>
<evidence type="ECO:0000256" key="1">
    <source>
        <dbReference type="ARBA" id="ARBA00012452"/>
    </source>
</evidence>
<dbReference type="SUPFAM" id="SSF47616">
    <property type="entry name" value="GST C-terminal domain-like"/>
    <property type="match status" value="1"/>
</dbReference>
<dbReference type="AlphaFoldDB" id="A0A059FH78"/>
<organism evidence="6 7">
    <name type="scientific">Hyphomonas hirschiana VP5</name>
    <dbReference type="NCBI Taxonomy" id="1280951"/>
    <lineage>
        <taxon>Bacteria</taxon>
        <taxon>Pseudomonadati</taxon>
        <taxon>Pseudomonadota</taxon>
        <taxon>Alphaproteobacteria</taxon>
        <taxon>Hyphomonadales</taxon>
        <taxon>Hyphomonadaceae</taxon>
        <taxon>Hyphomonas</taxon>
    </lineage>
</organism>
<comment type="caution">
    <text evidence="6">The sequence shown here is derived from an EMBL/GenBank/DDBJ whole genome shotgun (WGS) entry which is preliminary data.</text>
</comment>
<dbReference type="InterPro" id="IPR004045">
    <property type="entry name" value="Glutathione_S-Trfase_N"/>
</dbReference>
<comment type="similarity">
    <text evidence="4">Belongs to the GST superfamily.</text>
</comment>
<reference evidence="6 7" key="1">
    <citation type="submission" date="2013-04" db="EMBL/GenBank/DDBJ databases">
        <title>Hyphomonas hirschiana VP5 Genome Sequencing.</title>
        <authorList>
            <person name="Lai Q."/>
            <person name="Shao Z."/>
        </authorList>
    </citation>
    <scope>NUCLEOTIDE SEQUENCE [LARGE SCALE GENOMIC DNA]</scope>
    <source>
        <strain evidence="6 7">VP5</strain>
    </source>
</reference>
<proteinExistence type="inferred from homology"/>
<dbReference type="Proteomes" id="UP000025061">
    <property type="component" value="Unassembled WGS sequence"/>
</dbReference>
<dbReference type="PATRIC" id="fig|1280951.3.peg.2784"/>
<feature type="domain" description="GST N-terminal" evidence="5">
    <location>
        <begin position="1"/>
        <end position="82"/>
    </location>
</feature>
<protein>
    <recommendedName>
        <fullName evidence="1">glutathione transferase</fullName>
        <ecNumber evidence="1">2.5.1.18</ecNumber>
    </recommendedName>
</protein>
<dbReference type="PROSITE" id="PS50404">
    <property type="entry name" value="GST_NTER"/>
    <property type="match status" value="1"/>
</dbReference>
<dbReference type="EMBL" id="ARYI01000013">
    <property type="protein sequence ID" value="KCZ89896.1"/>
    <property type="molecule type" value="Genomic_DNA"/>
</dbReference>
<evidence type="ECO:0000256" key="3">
    <source>
        <dbReference type="ARBA" id="ARBA00047960"/>
    </source>
</evidence>
<evidence type="ECO:0000313" key="6">
    <source>
        <dbReference type="EMBL" id="KCZ89896.1"/>
    </source>
</evidence>
<accession>A0A059FH78</accession>
<evidence type="ECO:0000313" key="7">
    <source>
        <dbReference type="Proteomes" id="UP000025061"/>
    </source>
</evidence>
<dbReference type="SFLD" id="SFLDS00019">
    <property type="entry name" value="Glutathione_Transferase_(cytos"/>
    <property type="match status" value="1"/>
</dbReference>
<dbReference type="FunFam" id="3.40.30.10:FF:000156">
    <property type="entry name" value="Glutathione S-transferase 1"/>
    <property type="match status" value="1"/>
</dbReference>
<dbReference type="EC" id="2.5.1.18" evidence="1"/>
<dbReference type="Pfam" id="PF02798">
    <property type="entry name" value="GST_N"/>
    <property type="match status" value="1"/>
</dbReference>
<dbReference type="RefSeq" id="WP_011648082.1">
    <property type="nucleotide sequence ID" value="NZ_ARYI01000013.1"/>
</dbReference>
<dbReference type="GO" id="GO:0004601">
    <property type="term" value="F:peroxidase activity"/>
    <property type="evidence" value="ECO:0007669"/>
    <property type="project" value="UniProtKB-ARBA"/>
</dbReference>
<dbReference type="Gene3D" id="1.20.1050.10">
    <property type="match status" value="1"/>
</dbReference>
<dbReference type="InterPro" id="IPR036249">
    <property type="entry name" value="Thioredoxin-like_sf"/>
</dbReference>